<dbReference type="EMBL" id="ADLK01000008">
    <property type="protein sequence ID" value="KMW22751.1"/>
    <property type="molecule type" value="Genomic_DNA"/>
</dbReference>
<dbReference type="Proteomes" id="UP000037392">
    <property type="component" value="Unassembled WGS sequence"/>
</dbReference>
<reference evidence="1 2" key="1">
    <citation type="submission" date="2011-04" db="EMBL/GenBank/DDBJ databases">
        <title>The Genome Sequence of Clostridium citroniae WAL-19142.</title>
        <authorList>
            <consortium name="The Broad Institute Genome Sequencing Platform"/>
            <person name="Earl A."/>
            <person name="Ward D."/>
            <person name="Feldgarden M."/>
            <person name="Gevers D."/>
            <person name="Warren Y.A."/>
            <person name="Tyrrell K.L."/>
            <person name="Citron D.M."/>
            <person name="Goldstein E.J."/>
            <person name="Daigneault M."/>
            <person name="Allen-Vercoe E."/>
            <person name="Young S.K."/>
            <person name="Zeng Q."/>
            <person name="Gargeya S."/>
            <person name="Fitzgerald M."/>
            <person name="Haas B."/>
            <person name="Abouelleil A."/>
            <person name="Alvarado L."/>
            <person name="Arachchi H.M."/>
            <person name="Berlin A."/>
            <person name="Brown A."/>
            <person name="Chapman S.B."/>
            <person name="Chen Z."/>
            <person name="Dunbar C."/>
            <person name="Freedman E."/>
            <person name="Gearin G."/>
            <person name="Gellesch M."/>
            <person name="Goldberg J."/>
            <person name="Griggs A."/>
            <person name="Gujja S."/>
            <person name="Heilman E.R."/>
            <person name="Heiman D."/>
            <person name="Howarth C."/>
            <person name="Larson L."/>
            <person name="Lui A."/>
            <person name="MacDonald P.J."/>
            <person name="Mehta T."/>
            <person name="Montmayeur A."/>
            <person name="Murphy C."/>
            <person name="Neiman D."/>
            <person name="Pearson M."/>
            <person name="Priest M."/>
            <person name="Roberts A."/>
            <person name="Saif S."/>
            <person name="Shea T."/>
            <person name="Shenoy N."/>
            <person name="Sisk P."/>
            <person name="Stolte C."/>
            <person name="Sykes S."/>
            <person name="White J."/>
            <person name="Yandava C."/>
            <person name="Wortman J."/>
            <person name="Nusbaum C."/>
            <person name="Birren B."/>
        </authorList>
    </citation>
    <scope>NUCLEOTIDE SEQUENCE [LARGE SCALE GENOMIC DNA]</scope>
    <source>
        <strain evidence="1 2">WAL-19142</strain>
    </source>
</reference>
<dbReference type="PANTHER" id="PTHR43975:SF2">
    <property type="entry name" value="EG:BACR7A4.14 PROTEIN-RELATED"/>
    <property type="match status" value="1"/>
</dbReference>
<comment type="caution">
    <text evidence="1">The sequence shown here is derived from an EMBL/GenBank/DDBJ whole genome shotgun (WGS) entry which is preliminary data.</text>
</comment>
<dbReference type="OrthoDB" id="9803628at2"/>
<dbReference type="Pfam" id="PF00106">
    <property type="entry name" value="adh_short"/>
    <property type="match status" value="1"/>
</dbReference>
<proteinExistence type="predicted"/>
<dbReference type="GeneID" id="93164733"/>
<gene>
    <name evidence="1" type="ORF">HMPREF9470_01286</name>
</gene>
<dbReference type="PATRIC" id="fig|742734.4.peg.1380"/>
<sequence length="257" mass="27947">MSTYVITGGTTGIGAATRKLLLSQGHEVFNIDFKGGDHLADLSSPEGRQSAVDEVFRRYPDGIDVLICNAGVGPTAPPQTIFALNFFASVRIAEALRPLLKKKHGNCVITSSNSITNMTVRMDWVDMLSNVMDEERILEFVKDIPRTQAASCYSSSKHALARWVRRVSPSWAVDGLRINSVAPGNTTTPMTQNMTDAQMDAALLIPIPTRYGRKEFLDAEEIANGIVFLASPMASGINGVILFVDGGIDALLRSERF</sequence>
<name>A0A0J9CEA0_9FIRM</name>
<dbReference type="AlphaFoldDB" id="A0A0J9CEA0"/>
<protein>
    <submittedName>
        <fullName evidence="1">Uncharacterized protein</fullName>
    </submittedName>
</protein>
<dbReference type="InterPro" id="IPR036291">
    <property type="entry name" value="NAD(P)-bd_dom_sf"/>
</dbReference>
<dbReference type="PANTHER" id="PTHR43975">
    <property type="entry name" value="ZGC:101858"/>
    <property type="match status" value="1"/>
</dbReference>
<organism evidence="1 2">
    <name type="scientific">[Clostridium] citroniae WAL-19142</name>
    <dbReference type="NCBI Taxonomy" id="742734"/>
    <lineage>
        <taxon>Bacteria</taxon>
        <taxon>Bacillati</taxon>
        <taxon>Bacillota</taxon>
        <taxon>Clostridia</taxon>
        <taxon>Lachnospirales</taxon>
        <taxon>Lachnospiraceae</taxon>
        <taxon>Enterocloster</taxon>
    </lineage>
</organism>
<accession>A0A0J9CEA0</accession>
<dbReference type="SUPFAM" id="SSF51735">
    <property type="entry name" value="NAD(P)-binding Rossmann-fold domains"/>
    <property type="match status" value="1"/>
</dbReference>
<dbReference type="InterPro" id="IPR002347">
    <property type="entry name" value="SDR_fam"/>
</dbReference>
<dbReference type="PRINTS" id="PR00081">
    <property type="entry name" value="GDHRDH"/>
</dbReference>
<dbReference type="Gene3D" id="3.40.50.720">
    <property type="entry name" value="NAD(P)-binding Rossmann-like Domain"/>
    <property type="match status" value="1"/>
</dbReference>
<evidence type="ECO:0000313" key="2">
    <source>
        <dbReference type="Proteomes" id="UP000037392"/>
    </source>
</evidence>
<evidence type="ECO:0000313" key="1">
    <source>
        <dbReference type="EMBL" id="KMW22751.1"/>
    </source>
</evidence>
<dbReference type="RefSeq" id="WP_007862878.1">
    <property type="nucleotide sequence ID" value="NZ_KQ235876.1"/>
</dbReference>
<dbReference type="Pfam" id="PF13561">
    <property type="entry name" value="adh_short_C2"/>
    <property type="match status" value="1"/>
</dbReference>